<dbReference type="RefSeq" id="WP_146584282.1">
    <property type="nucleotide sequence ID" value="NZ_SJPO01000001.1"/>
</dbReference>
<dbReference type="OrthoDB" id="255344at2"/>
<keyword evidence="1" id="KW-0812">Transmembrane</keyword>
<dbReference type="Pfam" id="PF07596">
    <property type="entry name" value="SBP_bac_10"/>
    <property type="match status" value="1"/>
</dbReference>
<dbReference type="PROSITE" id="PS00409">
    <property type="entry name" value="PROKAR_NTER_METHYL"/>
    <property type="match status" value="1"/>
</dbReference>
<name>A0A5C5ZFP6_9BACT</name>
<sequence>MARVAESRGFTLVELLVVIAIIGVLIALLLPAVQSARESARRIECKNHLKQISLAALNHESTHRHLPTGGWGYRWVGDAGSGYGAKQPGGWAYNILEYMELAERRELGGAIVERLVAREAIPESDQNEMLALVSSPVAGFLCPSRRSVKAYPLIDPSLPYLAYNAQACRAARPGKEGCFVARGDYRANAGSINRGEEEGPTPNYVNYHRWWADPTTQTGVVFQRSAVKLGQITDGTSHTFLVGEKALNEADYESGTHSSDDQCVYSGHDQDNIGYTSNGAERMPPLRDNLASGTATRWRFGGPHPAVMNVAMVDGSVDSLPFDIDVDLFAAMGGRADEGEPPTY</sequence>
<dbReference type="Pfam" id="PF07963">
    <property type="entry name" value="N_methyl"/>
    <property type="match status" value="1"/>
</dbReference>
<dbReference type="InterPro" id="IPR011453">
    <property type="entry name" value="DUF1559"/>
</dbReference>
<evidence type="ECO:0000313" key="4">
    <source>
        <dbReference type="Proteomes" id="UP000318478"/>
    </source>
</evidence>
<dbReference type="NCBIfam" id="TIGR04294">
    <property type="entry name" value="pre_pil_HX9DG"/>
    <property type="match status" value="1"/>
</dbReference>
<dbReference type="SUPFAM" id="SSF54523">
    <property type="entry name" value="Pili subunits"/>
    <property type="match status" value="1"/>
</dbReference>
<dbReference type="PANTHER" id="PTHR30093">
    <property type="entry name" value="GENERAL SECRETION PATHWAY PROTEIN G"/>
    <property type="match status" value="1"/>
</dbReference>
<dbReference type="InterPro" id="IPR045584">
    <property type="entry name" value="Pilin-like"/>
</dbReference>
<dbReference type="PANTHER" id="PTHR30093:SF2">
    <property type="entry name" value="TYPE II SECRETION SYSTEM PROTEIN H"/>
    <property type="match status" value="1"/>
</dbReference>
<dbReference type="EMBL" id="SJPO01000001">
    <property type="protein sequence ID" value="TWT86018.1"/>
    <property type="molecule type" value="Genomic_DNA"/>
</dbReference>
<evidence type="ECO:0000313" key="3">
    <source>
        <dbReference type="EMBL" id="TWT86018.1"/>
    </source>
</evidence>
<comment type="caution">
    <text evidence="3">The sequence shown here is derived from an EMBL/GenBank/DDBJ whole genome shotgun (WGS) entry which is preliminary data.</text>
</comment>
<dbReference type="Gene3D" id="3.30.700.10">
    <property type="entry name" value="Glycoprotein, Type 4 Pilin"/>
    <property type="match status" value="1"/>
</dbReference>
<gene>
    <name evidence="3" type="ORF">Pla123a_08260</name>
</gene>
<feature type="domain" description="DUF1559" evidence="2">
    <location>
        <begin position="34"/>
        <end position="325"/>
    </location>
</feature>
<protein>
    <submittedName>
        <fullName evidence="3">Putative major pilin subunit</fullName>
    </submittedName>
</protein>
<keyword evidence="1" id="KW-1133">Transmembrane helix</keyword>
<dbReference type="NCBIfam" id="TIGR02532">
    <property type="entry name" value="IV_pilin_GFxxxE"/>
    <property type="match status" value="1"/>
</dbReference>
<evidence type="ECO:0000256" key="1">
    <source>
        <dbReference type="SAM" id="Phobius"/>
    </source>
</evidence>
<dbReference type="Proteomes" id="UP000318478">
    <property type="component" value="Unassembled WGS sequence"/>
</dbReference>
<accession>A0A5C5ZFP6</accession>
<keyword evidence="4" id="KW-1185">Reference proteome</keyword>
<organism evidence="3 4">
    <name type="scientific">Posidoniimonas polymericola</name>
    <dbReference type="NCBI Taxonomy" id="2528002"/>
    <lineage>
        <taxon>Bacteria</taxon>
        <taxon>Pseudomonadati</taxon>
        <taxon>Planctomycetota</taxon>
        <taxon>Planctomycetia</taxon>
        <taxon>Pirellulales</taxon>
        <taxon>Lacipirellulaceae</taxon>
        <taxon>Posidoniimonas</taxon>
    </lineage>
</organism>
<dbReference type="InterPro" id="IPR027558">
    <property type="entry name" value="Pre_pil_HX9DG_C"/>
</dbReference>
<reference evidence="3 4" key="1">
    <citation type="submission" date="2019-02" db="EMBL/GenBank/DDBJ databases">
        <title>Deep-cultivation of Planctomycetes and their phenomic and genomic characterization uncovers novel biology.</title>
        <authorList>
            <person name="Wiegand S."/>
            <person name="Jogler M."/>
            <person name="Boedeker C."/>
            <person name="Pinto D."/>
            <person name="Vollmers J."/>
            <person name="Rivas-Marin E."/>
            <person name="Kohn T."/>
            <person name="Peeters S.H."/>
            <person name="Heuer A."/>
            <person name="Rast P."/>
            <person name="Oberbeckmann S."/>
            <person name="Bunk B."/>
            <person name="Jeske O."/>
            <person name="Meyerdierks A."/>
            <person name="Storesund J.E."/>
            <person name="Kallscheuer N."/>
            <person name="Luecker S."/>
            <person name="Lage O.M."/>
            <person name="Pohl T."/>
            <person name="Merkel B.J."/>
            <person name="Hornburger P."/>
            <person name="Mueller R.-W."/>
            <person name="Bruemmer F."/>
            <person name="Labrenz M."/>
            <person name="Spormann A.M."/>
            <person name="Op Den Camp H."/>
            <person name="Overmann J."/>
            <person name="Amann R."/>
            <person name="Jetten M.S.M."/>
            <person name="Mascher T."/>
            <person name="Medema M.H."/>
            <person name="Devos D.P."/>
            <person name="Kaster A.-K."/>
            <person name="Ovreas L."/>
            <person name="Rohde M."/>
            <person name="Galperin M.Y."/>
            <person name="Jogler C."/>
        </authorList>
    </citation>
    <scope>NUCLEOTIDE SEQUENCE [LARGE SCALE GENOMIC DNA]</scope>
    <source>
        <strain evidence="3 4">Pla123a</strain>
    </source>
</reference>
<keyword evidence="1" id="KW-0472">Membrane</keyword>
<feature type="transmembrane region" description="Helical" evidence="1">
    <location>
        <begin position="12"/>
        <end position="33"/>
    </location>
</feature>
<proteinExistence type="predicted"/>
<dbReference type="AlphaFoldDB" id="A0A5C5ZFP6"/>
<evidence type="ECO:0000259" key="2">
    <source>
        <dbReference type="Pfam" id="PF07596"/>
    </source>
</evidence>
<dbReference type="InterPro" id="IPR012902">
    <property type="entry name" value="N_methyl_site"/>
</dbReference>